<reference evidence="8 9" key="1">
    <citation type="submission" date="2013-02" db="EMBL/GenBank/DDBJ databases">
        <title>The complete genome sequence of Corynebacterium vitaeruminis DSM 20294.</title>
        <authorList>
            <person name="Ruckert C."/>
            <person name="Albersmeier A."/>
            <person name="Kalinowski J."/>
        </authorList>
    </citation>
    <scope>NUCLEOTIDE SEQUENCE [LARGE SCALE GENOMIC DNA]</scope>
    <source>
        <strain evidence="9">ATCC 10234</strain>
    </source>
</reference>
<keyword evidence="5 7" id="KW-1133">Transmembrane helix</keyword>
<evidence type="ECO:0000256" key="5">
    <source>
        <dbReference type="ARBA" id="ARBA00022989"/>
    </source>
</evidence>
<evidence type="ECO:0000256" key="7">
    <source>
        <dbReference type="SAM" id="Phobius"/>
    </source>
</evidence>
<evidence type="ECO:0000256" key="6">
    <source>
        <dbReference type="ARBA" id="ARBA00023136"/>
    </source>
</evidence>
<proteinExistence type="predicted"/>
<dbReference type="Gene3D" id="1.20.1250.20">
    <property type="entry name" value="MFS general substrate transporter like domains"/>
    <property type="match status" value="1"/>
</dbReference>
<dbReference type="Proteomes" id="UP000019222">
    <property type="component" value="Chromosome"/>
</dbReference>
<evidence type="ECO:0000256" key="2">
    <source>
        <dbReference type="ARBA" id="ARBA00022448"/>
    </source>
</evidence>
<comment type="subcellular location">
    <subcellularLocation>
        <location evidence="1">Cell membrane</location>
        <topology evidence="1">Multi-pass membrane protein</topology>
    </subcellularLocation>
</comment>
<evidence type="ECO:0000313" key="9">
    <source>
        <dbReference type="Proteomes" id="UP000019222"/>
    </source>
</evidence>
<name>W5Y2N5_9CORY</name>
<dbReference type="KEGG" id="cvt:B843_10385"/>
<evidence type="ECO:0000256" key="3">
    <source>
        <dbReference type="ARBA" id="ARBA00022475"/>
    </source>
</evidence>
<dbReference type="HOGENOM" id="CLU_1358557_0_0_11"/>
<organism evidence="8 9">
    <name type="scientific">Corynebacterium vitaeruminis DSM 20294</name>
    <dbReference type="NCBI Taxonomy" id="1224164"/>
    <lineage>
        <taxon>Bacteria</taxon>
        <taxon>Bacillati</taxon>
        <taxon>Actinomycetota</taxon>
        <taxon>Actinomycetes</taxon>
        <taxon>Mycobacteriales</taxon>
        <taxon>Corynebacteriaceae</taxon>
        <taxon>Corynebacterium</taxon>
    </lineage>
</organism>
<dbReference type="GO" id="GO:0022857">
    <property type="term" value="F:transmembrane transporter activity"/>
    <property type="evidence" value="ECO:0007669"/>
    <property type="project" value="InterPro"/>
</dbReference>
<keyword evidence="6 7" id="KW-0472">Membrane</keyword>
<dbReference type="GO" id="GO:0005886">
    <property type="term" value="C:plasma membrane"/>
    <property type="evidence" value="ECO:0007669"/>
    <property type="project" value="UniProtKB-SubCell"/>
</dbReference>
<keyword evidence="2" id="KW-0813">Transport</keyword>
<dbReference type="Pfam" id="PF07690">
    <property type="entry name" value="MFS_1"/>
    <property type="match status" value="1"/>
</dbReference>
<dbReference type="PATRIC" id="fig|1224164.3.peg.2089"/>
<keyword evidence="4 7" id="KW-0812">Transmembrane</keyword>
<keyword evidence="3" id="KW-1003">Cell membrane</keyword>
<feature type="transmembrane region" description="Helical" evidence="7">
    <location>
        <begin position="12"/>
        <end position="32"/>
    </location>
</feature>
<dbReference type="InterPro" id="IPR036259">
    <property type="entry name" value="MFS_trans_sf"/>
</dbReference>
<dbReference type="PANTHER" id="PTHR42718:SF46">
    <property type="entry name" value="BLR6921 PROTEIN"/>
    <property type="match status" value="1"/>
</dbReference>
<protein>
    <submittedName>
        <fullName evidence="8">Multidrug ABC transporter</fullName>
    </submittedName>
</protein>
<dbReference type="SUPFAM" id="SSF103473">
    <property type="entry name" value="MFS general substrate transporter"/>
    <property type="match status" value="1"/>
</dbReference>
<gene>
    <name evidence="8" type="ORF">B843_10385</name>
</gene>
<evidence type="ECO:0000256" key="1">
    <source>
        <dbReference type="ARBA" id="ARBA00004651"/>
    </source>
</evidence>
<dbReference type="eggNOG" id="COG0477">
    <property type="taxonomic scope" value="Bacteria"/>
</dbReference>
<dbReference type="STRING" id="1224164.B843_10385"/>
<dbReference type="PANTHER" id="PTHR42718">
    <property type="entry name" value="MAJOR FACILITATOR SUPERFAMILY MULTIDRUG TRANSPORTER MFSC"/>
    <property type="match status" value="1"/>
</dbReference>
<feature type="transmembrane region" description="Helical" evidence="7">
    <location>
        <begin position="173"/>
        <end position="197"/>
    </location>
</feature>
<dbReference type="EMBL" id="CP004353">
    <property type="protein sequence ID" value="AHI23457.1"/>
    <property type="molecule type" value="Genomic_DNA"/>
</dbReference>
<dbReference type="AlphaFoldDB" id="W5Y2N5"/>
<feature type="transmembrane region" description="Helical" evidence="7">
    <location>
        <begin position="72"/>
        <end position="93"/>
    </location>
</feature>
<evidence type="ECO:0000256" key="4">
    <source>
        <dbReference type="ARBA" id="ARBA00022692"/>
    </source>
</evidence>
<evidence type="ECO:0000313" key="8">
    <source>
        <dbReference type="EMBL" id="AHI23457.1"/>
    </source>
</evidence>
<dbReference type="InterPro" id="IPR011701">
    <property type="entry name" value="MFS"/>
</dbReference>
<sequence length="201" mass="20475">MPLRLFDSPVRAGAAVARLLFAGSMIGFFFSTQLFQDYLGWTPLQAALGFVPMTLLQFLFSPRVTRLAARVGMAPLIAAGLLFVLAGLGWLAFASGGASYLADVLGPMLFIGIGQGIAFGPLTNVGVHGAASEDAGAASGMVNTAHQLGSTLGIAVLTAASVRTDTMIEGFQAVYAGAAVMVGIALAAVVFVVAPALRGRG</sequence>
<keyword evidence="9" id="KW-1185">Reference proteome</keyword>
<feature type="transmembrane region" description="Helical" evidence="7">
    <location>
        <begin position="38"/>
        <end position="60"/>
    </location>
</feature>
<accession>W5Y2N5</accession>